<evidence type="ECO:0000313" key="1">
    <source>
        <dbReference type="EMBL" id="CAD7401984.1"/>
    </source>
</evidence>
<gene>
    <name evidence="1" type="ORF">TPSB3V08_LOCUS3371</name>
</gene>
<sequence length="216" mass="24659">MNQEHGVRTMDLRIQSLYLGLYYPFGSKPLMHHSNEVYKQYMRSDIQNILHNTNTNQEVTFGGSLKIFCVVAEDCSMRKPFFKSVEIEEFRVLCGDLRDDNFPLHVGHVLPPLESACLHVIRRSGGKRIVGVRELCRYRFCYPCLWQLKLNWGELLVPNAGVPKPCATMPCSATGLGPGRHGFKENRCEYRKFDVPKTPCPMVVNPGQSKVVGQRQ</sequence>
<dbReference type="EMBL" id="OD001468">
    <property type="protein sequence ID" value="CAD7401984.1"/>
    <property type="molecule type" value="Genomic_DNA"/>
</dbReference>
<accession>A0A7R9CT16</accession>
<dbReference type="AlphaFoldDB" id="A0A7R9CT16"/>
<proteinExistence type="predicted"/>
<name>A0A7R9CT16_TIMPO</name>
<protein>
    <submittedName>
        <fullName evidence="1">Uncharacterized protein</fullName>
    </submittedName>
</protein>
<organism evidence="1">
    <name type="scientific">Timema poppense</name>
    <name type="common">Walking stick</name>
    <dbReference type="NCBI Taxonomy" id="170557"/>
    <lineage>
        <taxon>Eukaryota</taxon>
        <taxon>Metazoa</taxon>
        <taxon>Ecdysozoa</taxon>
        <taxon>Arthropoda</taxon>
        <taxon>Hexapoda</taxon>
        <taxon>Insecta</taxon>
        <taxon>Pterygota</taxon>
        <taxon>Neoptera</taxon>
        <taxon>Polyneoptera</taxon>
        <taxon>Phasmatodea</taxon>
        <taxon>Timematodea</taxon>
        <taxon>Timematoidea</taxon>
        <taxon>Timematidae</taxon>
        <taxon>Timema</taxon>
    </lineage>
</organism>
<reference evidence="1" key="1">
    <citation type="submission" date="2020-11" db="EMBL/GenBank/DDBJ databases">
        <authorList>
            <person name="Tran Van P."/>
        </authorList>
    </citation>
    <scope>NUCLEOTIDE SEQUENCE</scope>
</reference>